<dbReference type="Gene3D" id="3.40.30.10">
    <property type="entry name" value="Glutaredoxin"/>
    <property type="match status" value="1"/>
</dbReference>
<dbReference type="InterPro" id="IPR013766">
    <property type="entry name" value="Thioredoxin_domain"/>
</dbReference>
<evidence type="ECO:0000313" key="3">
    <source>
        <dbReference type="EMBL" id="MFD2546760.1"/>
    </source>
</evidence>
<dbReference type="Pfam" id="PF08534">
    <property type="entry name" value="Redoxin"/>
    <property type="match status" value="1"/>
</dbReference>
<dbReference type="Proteomes" id="UP001597545">
    <property type="component" value="Unassembled WGS sequence"/>
</dbReference>
<dbReference type="InterPro" id="IPR013740">
    <property type="entry name" value="Redoxin"/>
</dbReference>
<gene>
    <name evidence="3" type="ORF">ACFSR5_03765</name>
</gene>
<dbReference type="RefSeq" id="WP_380900866.1">
    <property type="nucleotide sequence ID" value="NZ_JBHUEG010000007.1"/>
</dbReference>
<dbReference type="PANTHER" id="PTHR42852">
    <property type="entry name" value="THIOL:DISULFIDE INTERCHANGE PROTEIN DSBE"/>
    <property type="match status" value="1"/>
</dbReference>
<sequence length="192" mass="21135">MKIPFQMSSAPALLVLIILFICVGCQQQMSTNDTSNDKDSIQASAPAPADSVQKEDFSQVTFLDGGGKPVTLESLKGKVIFINFWATWCPPCIQEMPSIDRLKQTFKNRSDLVFLMVDVDGQYEASKAFMDENDYDLPVYTPQSEIPTAFLGNAIPTTVILDKQGMLVVRAEGGRDYMEPATVKALNDLLGN</sequence>
<dbReference type="InterPro" id="IPR036249">
    <property type="entry name" value="Thioredoxin-like_sf"/>
</dbReference>
<dbReference type="PROSITE" id="PS51352">
    <property type="entry name" value="THIOREDOXIN_2"/>
    <property type="match status" value="1"/>
</dbReference>
<evidence type="ECO:0000256" key="1">
    <source>
        <dbReference type="SAM" id="MobiDB-lite"/>
    </source>
</evidence>
<name>A0ABW5KFW3_9SPHI</name>
<dbReference type="EMBL" id="JBHULR010000003">
    <property type="protein sequence ID" value="MFD2546760.1"/>
    <property type="molecule type" value="Genomic_DNA"/>
</dbReference>
<feature type="region of interest" description="Disordered" evidence="1">
    <location>
        <begin position="33"/>
        <end position="52"/>
    </location>
</feature>
<evidence type="ECO:0000259" key="2">
    <source>
        <dbReference type="PROSITE" id="PS51352"/>
    </source>
</evidence>
<feature type="domain" description="Thioredoxin" evidence="2">
    <location>
        <begin position="41"/>
        <end position="191"/>
    </location>
</feature>
<reference evidence="4" key="1">
    <citation type="journal article" date="2019" name="Int. J. Syst. Evol. Microbiol.">
        <title>The Global Catalogue of Microorganisms (GCM) 10K type strain sequencing project: providing services to taxonomists for standard genome sequencing and annotation.</title>
        <authorList>
            <consortium name="The Broad Institute Genomics Platform"/>
            <consortium name="The Broad Institute Genome Sequencing Center for Infectious Disease"/>
            <person name="Wu L."/>
            <person name="Ma J."/>
        </authorList>
    </citation>
    <scope>NUCLEOTIDE SEQUENCE [LARGE SCALE GENOMIC DNA]</scope>
    <source>
        <strain evidence="4">KCTC 42662</strain>
    </source>
</reference>
<dbReference type="CDD" id="cd02966">
    <property type="entry name" value="TlpA_like_family"/>
    <property type="match status" value="1"/>
</dbReference>
<comment type="caution">
    <text evidence="3">The sequence shown here is derived from an EMBL/GenBank/DDBJ whole genome shotgun (WGS) entry which is preliminary data.</text>
</comment>
<dbReference type="SUPFAM" id="SSF52833">
    <property type="entry name" value="Thioredoxin-like"/>
    <property type="match status" value="1"/>
</dbReference>
<protein>
    <submittedName>
        <fullName evidence="3">TlpA family protein disulfide reductase</fullName>
    </submittedName>
</protein>
<proteinExistence type="predicted"/>
<accession>A0ABW5KFW3</accession>
<dbReference type="PANTHER" id="PTHR42852:SF17">
    <property type="entry name" value="THIOREDOXIN-LIKE PROTEIN HI_1115"/>
    <property type="match status" value="1"/>
</dbReference>
<organism evidence="3 4">
    <name type="scientific">Sphingobacterium suaedae</name>
    <dbReference type="NCBI Taxonomy" id="1686402"/>
    <lineage>
        <taxon>Bacteria</taxon>
        <taxon>Pseudomonadati</taxon>
        <taxon>Bacteroidota</taxon>
        <taxon>Sphingobacteriia</taxon>
        <taxon>Sphingobacteriales</taxon>
        <taxon>Sphingobacteriaceae</taxon>
        <taxon>Sphingobacterium</taxon>
    </lineage>
</organism>
<dbReference type="InterPro" id="IPR050553">
    <property type="entry name" value="Thioredoxin_ResA/DsbE_sf"/>
</dbReference>
<keyword evidence="4" id="KW-1185">Reference proteome</keyword>
<evidence type="ECO:0000313" key="4">
    <source>
        <dbReference type="Proteomes" id="UP001597545"/>
    </source>
</evidence>